<organism evidence="3 4">
    <name type="scientific">Phyllosticta citribraziliensis</name>
    <dbReference type="NCBI Taxonomy" id="989973"/>
    <lineage>
        <taxon>Eukaryota</taxon>
        <taxon>Fungi</taxon>
        <taxon>Dikarya</taxon>
        <taxon>Ascomycota</taxon>
        <taxon>Pezizomycotina</taxon>
        <taxon>Dothideomycetes</taxon>
        <taxon>Dothideomycetes incertae sedis</taxon>
        <taxon>Botryosphaeriales</taxon>
        <taxon>Phyllostictaceae</taxon>
        <taxon>Phyllosticta</taxon>
    </lineage>
</organism>
<name>A0ABR1M8U2_9PEZI</name>
<evidence type="ECO:0000313" key="4">
    <source>
        <dbReference type="Proteomes" id="UP001360953"/>
    </source>
</evidence>
<reference evidence="3 4" key="1">
    <citation type="submission" date="2024-04" db="EMBL/GenBank/DDBJ databases">
        <title>Phyllosticta paracitricarpa is synonymous to the EU quarantine fungus P. citricarpa based on phylogenomic analyses.</title>
        <authorList>
            <consortium name="Lawrence Berkeley National Laboratory"/>
            <person name="Van ingen-buijs V.A."/>
            <person name="Van westerhoven A.C."/>
            <person name="Haridas S."/>
            <person name="Skiadas P."/>
            <person name="Martin F."/>
            <person name="Groenewald J.Z."/>
            <person name="Crous P.W."/>
            <person name="Seidl M.F."/>
        </authorList>
    </citation>
    <scope>NUCLEOTIDE SEQUENCE [LARGE SCALE GENOMIC DNA]</scope>
    <source>
        <strain evidence="3 4">CPC 17464</strain>
    </source>
</reference>
<comment type="caution">
    <text evidence="3">The sequence shown here is derived from an EMBL/GenBank/DDBJ whole genome shotgun (WGS) entry which is preliminary data.</text>
</comment>
<evidence type="ECO:0000256" key="2">
    <source>
        <dbReference type="SAM" id="SignalP"/>
    </source>
</evidence>
<feature type="region of interest" description="Disordered" evidence="1">
    <location>
        <begin position="121"/>
        <end position="142"/>
    </location>
</feature>
<feature type="chain" id="PRO_5045404682" description="Secreted protein" evidence="2">
    <location>
        <begin position="20"/>
        <end position="142"/>
    </location>
</feature>
<dbReference type="Proteomes" id="UP001360953">
    <property type="component" value="Unassembled WGS sequence"/>
</dbReference>
<dbReference type="GeneID" id="92026846"/>
<keyword evidence="4" id="KW-1185">Reference proteome</keyword>
<proteinExistence type="predicted"/>
<dbReference type="RefSeq" id="XP_066659535.1">
    <property type="nucleotide sequence ID" value="XM_066793940.1"/>
</dbReference>
<feature type="signal peptide" evidence="2">
    <location>
        <begin position="1"/>
        <end position="19"/>
    </location>
</feature>
<evidence type="ECO:0000313" key="3">
    <source>
        <dbReference type="EMBL" id="KAK7544300.1"/>
    </source>
</evidence>
<dbReference type="EMBL" id="JBBPEH010000001">
    <property type="protein sequence ID" value="KAK7544300.1"/>
    <property type="molecule type" value="Genomic_DNA"/>
</dbReference>
<feature type="region of interest" description="Disordered" evidence="1">
    <location>
        <begin position="31"/>
        <end position="50"/>
    </location>
</feature>
<evidence type="ECO:0000256" key="1">
    <source>
        <dbReference type="SAM" id="MobiDB-lite"/>
    </source>
</evidence>
<accession>A0ABR1M8U2</accession>
<gene>
    <name evidence="3" type="ORF">J3D65DRAFT_13622</name>
</gene>
<evidence type="ECO:0008006" key="5">
    <source>
        <dbReference type="Google" id="ProtNLM"/>
    </source>
</evidence>
<protein>
    <recommendedName>
        <fullName evidence="5">Secreted protein</fullName>
    </recommendedName>
</protein>
<sequence>MLSLSRLPLFFLAAVSVTAFTYQPAPQPAGYPDLPPQTCAQPPQNLPDGGIFRPAEQGPCKQTTIDVCGSGKCAKIAANGGTELCLERCADEGPGDTKCTNQGLQSWKYGCQPTLGGPSVDPWNVEYPGPSDKRVGACTTNK</sequence>
<keyword evidence="2" id="KW-0732">Signal</keyword>